<dbReference type="EMBL" id="CADCWH010000240">
    <property type="protein sequence ID" value="CAA9558950.1"/>
    <property type="molecule type" value="Genomic_DNA"/>
</dbReference>
<sequence>MPVGTVRVYSPRRGSGFIVPDSGGDRVYVHKSGIATEGDGPRMTLEVGQRVEFSIGQRPKGPAAVNVRPAPEGSLSPRDTAARDAQLAEAAGAADEASTGGA</sequence>
<dbReference type="GO" id="GO:0005829">
    <property type="term" value="C:cytosol"/>
    <property type="evidence" value="ECO:0007669"/>
    <property type="project" value="UniProtKB-ARBA"/>
</dbReference>
<proteinExistence type="predicted"/>
<evidence type="ECO:0000256" key="1">
    <source>
        <dbReference type="SAM" id="MobiDB-lite"/>
    </source>
</evidence>
<feature type="domain" description="CSD" evidence="2">
    <location>
        <begin position="1"/>
        <end position="69"/>
    </location>
</feature>
<dbReference type="PANTHER" id="PTHR11544">
    <property type="entry name" value="COLD SHOCK DOMAIN CONTAINING PROTEINS"/>
    <property type="match status" value="1"/>
</dbReference>
<reference evidence="3" key="1">
    <citation type="submission" date="2020-02" db="EMBL/GenBank/DDBJ databases">
        <authorList>
            <person name="Meier V. D."/>
        </authorList>
    </citation>
    <scope>NUCLEOTIDE SEQUENCE</scope>
    <source>
        <strain evidence="3">AVDCRST_MAG70</strain>
    </source>
</reference>
<feature type="compositionally biased region" description="Low complexity" evidence="1">
    <location>
        <begin position="83"/>
        <end position="102"/>
    </location>
</feature>
<dbReference type="SUPFAM" id="SSF50249">
    <property type="entry name" value="Nucleic acid-binding proteins"/>
    <property type="match status" value="1"/>
</dbReference>
<organism evidence="3">
    <name type="scientific">uncultured Thermomicrobiales bacterium</name>
    <dbReference type="NCBI Taxonomy" id="1645740"/>
    <lineage>
        <taxon>Bacteria</taxon>
        <taxon>Pseudomonadati</taxon>
        <taxon>Thermomicrobiota</taxon>
        <taxon>Thermomicrobia</taxon>
        <taxon>Thermomicrobiales</taxon>
        <taxon>environmental samples</taxon>
    </lineage>
</organism>
<gene>
    <name evidence="3" type="ORF">AVDCRST_MAG70-1504</name>
</gene>
<dbReference type="SMART" id="SM00357">
    <property type="entry name" value="CSP"/>
    <property type="match status" value="1"/>
</dbReference>
<dbReference type="PRINTS" id="PR00050">
    <property type="entry name" value="COLDSHOCK"/>
</dbReference>
<evidence type="ECO:0000259" key="2">
    <source>
        <dbReference type="PROSITE" id="PS51857"/>
    </source>
</evidence>
<accession>A0A6J4USX9</accession>
<dbReference type="InterPro" id="IPR012340">
    <property type="entry name" value="NA-bd_OB-fold"/>
</dbReference>
<feature type="region of interest" description="Disordered" evidence="1">
    <location>
        <begin position="57"/>
        <end position="102"/>
    </location>
</feature>
<dbReference type="GO" id="GO:0003676">
    <property type="term" value="F:nucleic acid binding"/>
    <property type="evidence" value="ECO:0007669"/>
    <property type="project" value="InterPro"/>
</dbReference>
<dbReference type="PROSITE" id="PS51857">
    <property type="entry name" value="CSD_2"/>
    <property type="match status" value="1"/>
</dbReference>
<dbReference type="InterPro" id="IPR011129">
    <property type="entry name" value="CSD"/>
</dbReference>
<dbReference type="Pfam" id="PF00313">
    <property type="entry name" value="CSD"/>
    <property type="match status" value="1"/>
</dbReference>
<dbReference type="InterPro" id="IPR002059">
    <property type="entry name" value="CSP_DNA-bd"/>
</dbReference>
<dbReference type="AlphaFoldDB" id="A0A6J4USX9"/>
<name>A0A6J4USX9_9BACT</name>
<protein>
    <recommendedName>
        <fullName evidence="2">CSD domain-containing protein</fullName>
    </recommendedName>
</protein>
<dbReference type="InterPro" id="IPR050181">
    <property type="entry name" value="Cold_shock_domain"/>
</dbReference>
<evidence type="ECO:0000313" key="3">
    <source>
        <dbReference type="EMBL" id="CAA9558950.1"/>
    </source>
</evidence>
<dbReference type="Gene3D" id="2.40.50.140">
    <property type="entry name" value="Nucleic acid-binding proteins"/>
    <property type="match status" value="1"/>
</dbReference>